<feature type="compositionally biased region" description="Low complexity" evidence="1">
    <location>
        <begin position="177"/>
        <end position="190"/>
    </location>
</feature>
<evidence type="ECO:0000313" key="4">
    <source>
        <dbReference type="Proteomes" id="UP000662873"/>
    </source>
</evidence>
<dbReference type="PROSITE" id="PS50006">
    <property type="entry name" value="FHA_DOMAIN"/>
    <property type="match status" value="2"/>
</dbReference>
<sequence>MSELGKTQSLTADPNRTMMGVAPTLNATQTIKPIQCPICKSHNPAGVMFCVECGLIFDRALPDDAFGAPVVRLPVLVEGGGREHTLRLGENIVGREADVMLADSKVSRKHARIVLGEGEITLEDLGSTNGTTVNGEKLPPGESRSMQQGDCVAFGGFELTLSVPGKMGATAAMTPQAAPSSEPEPAASPSTELEAAIALFVGDDSRPLPEGTYTFGRREGNDIVVADPYVSGSHGQIEVESDGVFVTDLESTNGTVLDGDPLAPHSRTAWREGTILKIGSVEIRFERAGITDGNDE</sequence>
<feature type="domain" description="FHA" evidence="2">
    <location>
        <begin position="213"/>
        <end position="262"/>
    </location>
</feature>
<feature type="region of interest" description="Disordered" evidence="1">
    <location>
        <begin position="126"/>
        <end position="146"/>
    </location>
</feature>
<evidence type="ECO:0000259" key="2">
    <source>
        <dbReference type="PROSITE" id="PS50006"/>
    </source>
</evidence>
<evidence type="ECO:0000313" key="3">
    <source>
        <dbReference type="EMBL" id="BBO23607.1"/>
    </source>
</evidence>
<protein>
    <submittedName>
        <fullName evidence="3">FHA domain protein</fullName>
    </submittedName>
</protein>
<gene>
    <name evidence="3" type="ORF">NPRO_12020</name>
</gene>
<feature type="domain" description="FHA" evidence="2">
    <location>
        <begin position="86"/>
        <end position="138"/>
    </location>
</feature>
<dbReference type="EMBL" id="AP021858">
    <property type="protein sequence ID" value="BBO23607.1"/>
    <property type="molecule type" value="Genomic_DNA"/>
</dbReference>
<dbReference type="KEGG" id="npy:NPRO_12020"/>
<accession>A0A809S4G0</accession>
<dbReference type="SUPFAM" id="SSF49879">
    <property type="entry name" value="SMAD/FHA domain"/>
    <property type="match status" value="2"/>
</dbReference>
<dbReference type="InterPro" id="IPR050923">
    <property type="entry name" value="Cell_Proc_Reg/RNA_Proc"/>
</dbReference>
<dbReference type="InterPro" id="IPR008984">
    <property type="entry name" value="SMAD_FHA_dom_sf"/>
</dbReference>
<dbReference type="SMART" id="SM00240">
    <property type="entry name" value="FHA"/>
    <property type="match status" value="2"/>
</dbReference>
<dbReference type="AlphaFoldDB" id="A0A809S4G0"/>
<dbReference type="Gene3D" id="2.60.200.20">
    <property type="match status" value="2"/>
</dbReference>
<name>A0A809S4G0_9BACT</name>
<feature type="region of interest" description="Disordered" evidence="1">
    <location>
        <begin position="170"/>
        <end position="190"/>
    </location>
</feature>
<dbReference type="Proteomes" id="UP000662873">
    <property type="component" value="Chromosome"/>
</dbReference>
<proteinExistence type="predicted"/>
<dbReference type="CDD" id="cd00060">
    <property type="entry name" value="FHA"/>
    <property type="match status" value="2"/>
</dbReference>
<organism evidence="3 4">
    <name type="scientific">Candidatus Nitrosymbiomonas proteolyticus</name>
    <dbReference type="NCBI Taxonomy" id="2608984"/>
    <lineage>
        <taxon>Bacteria</taxon>
        <taxon>Bacillati</taxon>
        <taxon>Armatimonadota</taxon>
        <taxon>Armatimonadota incertae sedis</taxon>
        <taxon>Candidatus Nitrosymbiomonas</taxon>
    </lineage>
</organism>
<evidence type="ECO:0000256" key="1">
    <source>
        <dbReference type="SAM" id="MobiDB-lite"/>
    </source>
</evidence>
<dbReference type="Pfam" id="PF00498">
    <property type="entry name" value="FHA"/>
    <property type="match status" value="2"/>
</dbReference>
<reference evidence="3" key="1">
    <citation type="journal article" name="DNA Res.">
        <title>The physiological potential of anammox bacteria as revealed by their core genome structure.</title>
        <authorList>
            <person name="Okubo T."/>
            <person name="Toyoda A."/>
            <person name="Fukuhara K."/>
            <person name="Uchiyama I."/>
            <person name="Harigaya Y."/>
            <person name="Kuroiwa M."/>
            <person name="Suzuki T."/>
            <person name="Murakami Y."/>
            <person name="Suwa Y."/>
            <person name="Takami H."/>
        </authorList>
    </citation>
    <scope>NUCLEOTIDE SEQUENCE</scope>
    <source>
        <strain evidence="3">317325-2</strain>
    </source>
</reference>
<dbReference type="InterPro" id="IPR000253">
    <property type="entry name" value="FHA_dom"/>
</dbReference>
<dbReference type="PANTHER" id="PTHR23308">
    <property type="entry name" value="NUCLEAR INHIBITOR OF PROTEIN PHOSPHATASE-1"/>
    <property type="match status" value="1"/>
</dbReference>